<dbReference type="GO" id="GO:0010082">
    <property type="term" value="P:regulation of root meristem growth"/>
    <property type="evidence" value="ECO:0007669"/>
    <property type="project" value="InterPro"/>
</dbReference>
<sequence>MVHIRSACLLLVLVVTVWHSIAYTHQDENAAAIEHSAVLTRKEPVDRRILTATGARDKRLGGRKMVVDSVTKPEKVISGSGANGGTSKSSSATHLVGKCDLECEQGVKSSLLPDEEVDAAGFVAFTADYHSPQQHPPTNN</sequence>
<gene>
    <name evidence="3" type="ORF">L1049_005604</name>
</gene>
<dbReference type="GO" id="GO:0030154">
    <property type="term" value="P:cell differentiation"/>
    <property type="evidence" value="ECO:0007669"/>
    <property type="project" value="TreeGrafter"/>
</dbReference>
<dbReference type="PANTHER" id="PTHR36313">
    <property type="entry name" value="ROOT MERISTEM GROWTH FACTOR 2"/>
    <property type="match status" value="1"/>
</dbReference>
<dbReference type="GO" id="GO:0005615">
    <property type="term" value="C:extracellular space"/>
    <property type="evidence" value="ECO:0007669"/>
    <property type="project" value="TreeGrafter"/>
</dbReference>
<comment type="caution">
    <text evidence="3">The sequence shown here is derived from an EMBL/GenBank/DDBJ whole genome shotgun (WGS) entry which is preliminary data.</text>
</comment>
<dbReference type="EMBL" id="JBBPBK010000010">
    <property type="protein sequence ID" value="KAK9276073.1"/>
    <property type="molecule type" value="Genomic_DNA"/>
</dbReference>
<name>A0AAP0RFZ7_LIQFO</name>
<evidence type="ECO:0000256" key="2">
    <source>
        <dbReference type="SAM" id="SignalP"/>
    </source>
</evidence>
<accession>A0AAP0RFZ7</accession>
<dbReference type="GO" id="GO:0010628">
    <property type="term" value="P:positive regulation of gene expression"/>
    <property type="evidence" value="ECO:0007669"/>
    <property type="project" value="TreeGrafter"/>
</dbReference>
<dbReference type="PANTHER" id="PTHR36313:SF1">
    <property type="entry name" value="PROTEIN GOLVEN 11-RELATED"/>
    <property type="match status" value="1"/>
</dbReference>
<dbReference type="Proteomes" id="UP001415857">
    <property type="component" value="Unassembled WGS sequence"/>
</dbReference>
<evidence type="ECO:0000313" key="4">
    <source>
        <dbReference type="Proteomes" id="UP001415857"/>
    </source>
</evidence>
<dbReference type="GO" id="GO:0008083">
    <property type="term" value="F:growth factor activity"/>
    <property type="evidence" value="ECO:0007669"/>
    <property type="project" value="InterPro"/>
</dbReference>
<keyword evidence="4" id="KW-1185">Reference proteome</keyword>
<evidence type="ECO:0000313" key="3">
    <source>
        <dbReference type="EMBL" id="KAK9276073.1"/>
    </source>
</evidence>
<organism evidence="3 4">
    <name type="scientific">Liquidambar formosana</name>
    <name type="common">Formosan gum</name>
    <dbReference type="NCBI Taxonomy" id="63359"/>
    <lineage>
        <taxon>Eukaryota</taxon>
        <taxon>Viridiplantae</taxon>
        <taxon>Streptophyta</taxon>
        <taxon>Embryophyta</taxon>
        <taxon>Tracheophyta</taxon>
        <taxon>Spermatophyta</taxon>
        <taxon>Magnoliopsida</taxon>
        <taxon>eudicotyledons</taxon>
        <taxon>Gunneridae</taxon>
        <taxon>Pentapetalae</taxon>
        <taxon>Saxifragales</taxon>
        <taxon>Altingiaceae</taxon>
        <taxon>Liquidambar</taxon>
    </lineage>
</organism>
<feature type="region of interest" description="Disordered" evidence="1">
    <location>
        <begin position="71"/>
        <end position="92"/>
    </location>
</feature>
<evidence type="ECO:0000256" key="1">
    <source>
        <dbReference type="SAM" id="MobiDB-lite"/>
    </source>
</evidence>
<reference evidence="3 4" key="1">
    <citation type="journal article" date="2024" name="Plant J.">
        <title>Genome sequences and population genomics reveal climatic adaptation and genomic divergence between two closely related sweetgum species.</title>
        <authorList>
            <person name="Xu W.Q."/>
            <person name="Ren C.Q."/>
            <person name="Zhang X.Y."/>
            <person name="Comes H.P."/>
            <person name="Liu X.H."/>
            <person name="Li Y.G."/>
            <person name="Kettle C.J."/>
            <person name="Jalonen R."/>
            <person name="Gaisberger H."/>
            <person name="Ma Y.Z."/>
            <person name="Qiu Y.X."/>
        </authorList>
    </citation>
    <scope>NUCLEOTIDE SEQUENCE [LARGE SCALE GENOMIC DNA]</scope>
    <source>
        <strain evidence="3">Hangzhou</strain>
    </source>
</reference>
<feature type="signal peptide" evidence="2">
    <location>
        <begin position="1"/>
        <end position="22"/>
    </location>
</feature>
<keyword evidence="2" id="KW-0732">Signal</keyword>
<protein>
    <submittedName>
        <fullName evidence="3">Uncharacterized protein</fullName>
    </submittedName>
</protein>
<proteinExistence type="predicted"/>
<dbReference type="GO" id="GO:0008284">
    <property type="term" value="P:positive regulation of cell population proliferation"/>
    <property type="evidence" value="ECO:0007669"/>
    <property type="project" value="TreeGrafter"/>
</dbReference>
<dbReference type="InterPro" id="IPR038804">
    <property type="entry name" value="RGF3"/>
</dbReference>
<dbReference type="AlphaFoldDB" id="A0AAP0RFZ7"/>
<feature type="chain" id="PRO_5042958518" evidence="2">
    <location>
        <begin position="23"/>
        <end position="140"/>
    </location>
</feature>